<gene>
    <name evidence="3" type="ORF">GCK32_015434</name>
</gene>
<reference evidence="3 4" key="1">
    <citation type="submission" date="2019-10" db="EMBL/GenBank/DDBJ databases">
        <title>Assembly and Annotation for the nematode Trichostrongylus colubriformis.</title>
        <authorList>
            <person name="Martin J."/>
        </authorList>
    </citation>
    <scope>NUCLEOTIDE SEQUENCE [LARGE SCALE GENOMIC DNA]</scope>
    <source>
        <strain evidence="3">G859</strain>
        <tissue evidence="3">Whole worm</tissue>
    </source>
</reference>
<proteinExistence type="predicted"/>
<keyword evidence="4" id="KW-1185">Reference proteome</keyword>
<name>A0AAN8G9Q4_TRICO</name>
<protein>
    <submittedName>
        <fullName evidence="3">Uncharacterized protein</fullName>
    </submittedName>
</protein>
<sequence length="108" mass="12155">MWLYYFLCLALLVEFTNGGALFSKLSSSLKGDKSKKDGGKKDAVKNEVSKETGPKPATDSKDAPWCQDAIDEWDCEEYKSMGLCDNVLIVSHETVERRWTTEIKVSKN</sequence>
<keyword evidence="2" id="KW-0732">Signal</keyword>
<accession>A0AAN8G9Q4</accession>
<organism evidence="3 4">
    <name type="scientific">Trichostrongylus colubriformis</name>
    <name type="common">Black scour worm</name>
    <dbReference type="NCBI Taxonomy" id="6319"/>
    <lineage>
        <taxon>Eukaryota</taxon>
        <taxon>Metazoa</taxon>
        <taxon>Ecdysozoa</taxon>
        <taxon>Nematoda</taxon>
        <taxon>Chromadorea</taxon>
        <taxon>Rhabditida</taxon>
        <taxon>Rhabditina</taxon>
        <taxon>Rhabditomorpha</taxon>
        <taxon>Strongyloidea</taxon>
        <taxon>Trichostrongylidae</taxon>
        <taxon>Trichostrongylus</taxon>
    </lineage>
</organism>
<dbReference type="EMBL" id="WIXE01000094">
    <property type="protein sequence ID" value="KAK5986890.1"/>
    <property type="molecule type" value="Genomic_DNA"/>
</dbReference>
<feature type="signal peptide" evidence="2">
    <location>
        <begin position="1"/>
        <end position="18"/>
    </location>
</feature>
<dbReference type="AlphaFoldDB" id="A0AAN8G9Q4"/>
<dbReference type="Proteomes" id="UP001331761">
    <property type="component" value="Unassembled WGS sequence"/>
</dbReference>
<evidence type="ECO:0000313" key="4">
    <source>
        <dbReference type="Proteomes" id="UP001331761"/>
    </source>
</evidence>
<feature type="region of interest" description="Disordered" evidence="1">
    <location>
        <begin position="27"/>
        <end position="63"/>
    </location>
</feature>
<feature type="chain" id="PRO_5042946329" evidence="2">
    <location>
        <begin position="19"/>
        <end position="108"/>
    </location>
</feature>
<feature type="compositionally biased region" description="Basic and acidic residues" evidence="1">
    <location>
        <begin position="30"/>
        <end position="62"/>
    </location>
</feature>
<evidence type="ECO:0000313" key="3">
    <source>
        <dbReference type="EMBL" id="KAK5986890.1"/>
    </source>
</evidence>
<comment type="caution">
    <text evidence="3">The sequence shown here is derived from an EMBL/GenBank/DDBJ whole genome shotgun (WGS) entry which is preliminary data.</text>
</comment>
<evidence type="ECO:0000256" key="2">
    <source>
        <dbReference type="SAM" id="SignalP"/>
    </source>
</evidence>
<evidence type="ECO:0000256" key="1">
    <source>
        <dbReference type="SAM" id="MobiDB-lite"/>
    </source>
</evidence>